<gene>
    <name evidence="3" type="ORF">DPM19_27460</name>
</gene>
<keyword evidence="2" id="KW-0472">Membrane</keyword>
<evidence type="ECO:0000313" key="4">
    <source>
        <dbReference type="Proteomes" id="UP000251891"/>
    </source>
</evidence>
<protein>
    <submittedName>
        <fullName evidence="3">Uncharacterized protein</fullName>
    </submittedName>
</protein>
<dbReference type="AlphaFoldDB" id="A0A365GZ83"/>
<proteinExistence type="predicted"/>
<keyword evidence="4" id="KW-1185">Reference proteome</keyword>
<keyword evidence="2" id="KW-0812">Transmembrane</keyword>
<evidence type="ECO:0000256" key="1">
    <source>
        <dbReference type="SAM" id="MobiDB-lite"/>
    </source>
</evidence>
<organism evidence="3 4">
    <name type="scientific">Actinomadura craniellae</name>
    <dbReference type="NCBI Taxonomy" id="2231787"/>
    <lineage>
        <taxon>Bacteria</taxon>
        <taxon>Bacillati</taxon>
        <taxon>Actinomycetota</taxon>
        <taxon>Actinomycetes</taxon>
        <taxon>Streptosporangiales</taxon>
        <taxon>Thermomonosporaceae</taxon>
        <taxon>Actinomadura</taxon>
    </lineage>
</organism>
<comment type="caution">
    <text evidence="3">The sequence shown here is derived from an EMBL/GenBank/DDBJ whole genome shotgun (WGS) entry which is preliminary data.</text>
</comment>
<dbReference type="EMBL" id="QLYX01000015">
    <property type="protein sequence ID" value="RAY12078.1"/>
    <property type="molecule type" value="Genomic_DNA"/>
</dbReference>
<sequence length="138" mass="13636">MRDPGRPPCRHPAIEPGRLARLVVVALGVLGFGLLPGFASPAIAGLHEAASAKSALSGKGGSRTAGHTRPVKRAELAPPAHQRTGVPAHGSVAGLPAEPAVPPPPAVAPDRAAAVPGGRPGGRPGTVRGRAPPFLPGS</sequence>
<evidence type="ECO:0000313" key="3">
    <source>
        <dbReference type="EMBL" id="RAY12078.1"/>
    </source>
</evidence>
<reference evidence="3 4" key="1">
    <citation type="submission" date="2018-06" db="EMBL/GenBank/DDBJ databases">
        <title>Actinomadura craniellae sp. nov. isolated from marine sponge Craniella sp.</title>
        <authorList>
            <person name="Li L."/>
            <person name="Xu Q.H."/>
            <person name="Lin H.W."/>
            <person name="Lu Y.H."/>
        </authorList>
    </citation>
    <scope>NUCLEOTIDE SEQUENCE [LARGE SCALE GENOMIC DNA]</scope>
    <source>
        <strain evidence="3 4">LHW63021</strain>
    </source>
</reference>
<feature type="region of interest" description="Disordered" evidence="1">
    <location>
        <begin position="50"/>
        <end position="138"/>
    </location>
</feature>
<feature type="compositionally biased region" description="Low complexity" evidence="1">
    <location>
        <begin position="108"/>
        <end position="117"/>
    </location>
</feature>
<keyword evidence="2" id="KW-1133">Transmembrane helix</keyword>
<accession>A0A365GZ83</accession>
<name>A0A365GZ83_9ACTN</name>
<dbReference type="Proteomes" id="UP000251891">
    <property type="component" value="Unassembled WGS sequence"/>
</dbReference>
<feature type="transmembrane region" description="Helical" evidence="2">
    <location>
        <begin position="20"/>
        <end position="39"/>
    </location>
</feature>
<evidence type="ECO:0000256" key="2">
    <source>
        <dbReference type="SAM" id="Phobius"/>
    </source>
</evidence>
<dbReference type="RefSeq" id="WP_111870945.1">
    <property type="nucleotide sequence ID" value="NZ_QLYX01000015.1"/>
</dbReference>